<evidence type="ECO:0000256" key="2">
    <source>
        <dbReference type="ARBA" id="ARBA00022737"/>
    </source>
</evidence>
<accession>A0AAD5X9Z5</accession>
<dbReference type="InterPro" id="IPR001680">
    <property type="entry name" value="WD40_rpt"/>
</dbReference>
<dbReference type="InterPro" id="IPR015943">
    <property type="entry name" value="WD40/YVTN_repeat-like_dom_sf"/>
</dbReference>
<proteinExistence type="predicted"/>
<name>A0AAD5X9Z5_9FUNG</name>
<dbReference type="AlphaFoldDB" id="A0AAD5X9Z5"/>
<dbReference type="PANTHER" id="PTHR44019:SF8">
    <property type="entry name" value="POC1 CENTRIOLAR PROTEIN HOMOLOG"/>
    <property type="match status" value="1"/>
</dbReference>
<keyword evidence="2" id="KW-0677">Repeat</keyword>
<feature type="repeat" description="WD" evidence="3">
    <location>
        <begin position="52"/>
        <end position="94"/>
    </location>
</feature>
<keyword evidence="1 3" id="KW-0853">WD repeat</keyword>
<feature type="repeat" description="WD" evidence="3">
    <location>
        <begin position="117"/>
        <end position="158"/>
    </location>
</feature>
<dbReference type="Gene3D" id="2.130.10.10">
    <property type="entry name" value="YVTN repeat-like/Quinoprotein amine dehydrogenase"/>
    <property type="match status" value="1"/>
</dbReference>
<dbReference type="InterPro" id="IPR036322">
    <property type="entry name" value="WD40_repeat_dom_sf"/>
</dbReference>
<evidence type="ECO:0000313" key="6">
    <source>
        <dbReference type="Proteomes" id="UP001212841"/>
    </source>
</evidence>
<evidence type="ECO:0000256" key="1">
    <source>
        <dbReference type="ARBA" id="ARBA00022574"/>
    </source>
</evidence>
<organism evidence="5 6">
    <name type="scientific">Rhizophlyctis rosea</name>
    <dbReference type="NCBI Taxonomy" id="64517"/>
    <lineage>
        <taxon>Eukaryota</taxon>
        <taxon>Fungi</taxon>
        <taxon>Fungi incertae sedis</taxon>
        <taxon>Chytridiomycota</taxon>
        <taxon>Chytridiomycota incertae sedis</taxon>
        <taxon>Chytridiomycetes</taxon>
        <taxon>Rhizophlyctidales</taxon>
        <taxon>Rhizophlyctidaceae</taxon>
        <taxon>Rhizophlyctis</taxon>
    </lineage>
</organism>
<feature type="repeat" description="WD" evidence="3">
    <location>
        <begin position="10"/>
        <end position="51"/>
    </location>
</feature>
<dbReference type="SUPFAM" id="SSF50978">
    <property type="entry name" value="WD40 repeat-like"/>
    <property type="match status" value="1"/>
</dbReference>
<dbReference type="PROSITE" id="PS50294">
    <property type="entry name" value="WD_REPEATS_REGION"/>
    <property type="match status" value="2"/>
</dbReference>
<evidence type="ECO:0000313" key="5">
    <source>
        <dbReference type="EMBL" id="KAJ3056892.1"/>
    </source>
</evidence>
<protein>
    <submittedName>
        <fullName evidence="5">Uncharacterized protein</fullName>
    </submittedName>
</protein>
<feature type="compositionally biased region" description="Acidic residues" evidence="4">
    <location>
        <begin position="259"/>
        <end position="274"/>
    </location>
</feature>
<evidence type="ECO:0000256" key="4">
    <source>
        <dbReference type="SAM" id="MobiDB-lite"/>
    </source>
</evidence>
<dbReference type="InterPro" id="IPR050505">
    <property type="entry name" value="WDR55/POC1"/>
</dbReference>
<dbReference type="Pfam" id="PF00400">
    <property type="entry name" value="WD40"/>
    <property type="match status" value="3"/>
</dbReference>
<sequence>MKTKRAEKVIEGHRGQIYQVEFSADSEKVFSAADDGRVLIWEWRTGALVGSFIRHPAAVRCFDFNYDRPDRIICGRSDGHITAWDVATTLQVDDIIPDPEWMQDGTERNLMAWVEPERHHTGSILAVRISPNNLYLATGATDNTCKLWSVSSYQREHVEVQHELQEDKRISEKLDAYIDVTDEATDIQLKMKDFSGLKVGEVPIALGYHADLRFTYRHEGPVLAIFSIKAHTKEEDLPSYWQRQEVKNAIAEAKKPQESSEEDEEEGEEEMGEEEMSKSLSIPELRTMISHGLVLPSFLNTLLDQYKSVDSTQLFNNMRKFDLRPRHILRLIVNNKFHPRDILTALATKSNPEGFYHQIAQGTPITAHMVKMGFQLLDDEKEEEGPNIFLNYGDIKMRKLGFGVEGARRRRRRREAMPTMDGLLTAESRGGGYVGYDEWEIGDEQDYDYYAEDEEAWDDWDKMQQYVQRQRQPRGKVLHFIPSEQIKLLKDFHANRDLKPIFLRDLVLDLNPQAAYPNFSVEGEPMDTRVM</sequence>
<reference evidence="5" key="1">
    <citation type="submission" date="2020-05" db="EMBL/GenBank/DDBJ databases">
        <title>Phylogenomic resolution of chytrid fungi.</title>
        <authorList>
            <person name="Stajich J.E."/>
            <person name="Amses K."/>
            <person name="Simmons R."/>
            <person name="Seto K."/>
            <person name="Myers J."/>
            <person name="Bonds A."/>
            <person name="Quandt C.A."/>
            <person name="Barry K."/>
            <person name="Liu P."/>
            <person name="Grigoriev I."/>
            <person name="Longcore J.E."/>
            <person name="James T.Y."/>
        </authorList>
    </citation>
    <scope>NUCLEOTIDE SEQUENCE</scope>
    <source>
        <strain evidence="5">JEL0318</strain>
    </source>
</reference>
<keyword evidence="6" id="KW-1185">Reference proteome</keyword>
<gene>
    <name evidence="5" type="ORF">HK097_003052</name>
</gene>
<dbReference type="PROSITE" id="PS50082">
    <property type="entry name" value="WD_REPEATS_2"/>
    <property type="match status" value="3"/>
</dbReference>
<dbReference type="Proteomes" id="UP001212841">
    <property type="component" value="Unassembled WGS sequence"/>
</dbReference>
<evidence type="ECO:0000256" key="3">
    <source>
        <dbReference type="PROSITE-ProRule" id="PRU00221"/>
    </source>
</evidence>
<dbReference type="SMART" id="SM00320">
    <property type="entry name" value="WD40"/>
    <property type="match status" value="3"/>
</dbReference>
<comment type="caution">
    <text evidence="5">The sequence shown here is derived from an EMBL/GenBank/DDBJ whole genome shotgun (WGS) entry which is preliminary data.</text>
</comment>
<dbReference type="EMBL" id="JADGJD010000017">
    <property type="protein sequence ID" value="KAJ3056892.1"/>
    <property type="molecule type" value="Genomic_DNA"/>
</dbReference>
<feature type="region of interest" description="Disordered" evidence="4">
    <location>
        <begin position="251"/>
        <end position="279"/>
    </location>
</feature>
<dbReference type="PANTHER" id="PTHR44019">
    <property type="entry name" value="WD REPEAT-CONTAINING PROTEIN 55"/>
    <property type="match status" value="1"/>
</dbReference>